<protein>
    <submittedName>
        <fullName evidence="2">Uncharacterized protein</fullName>
    </submittedName>
</protein>
<evidence type="ECO:0000313" key="3">
    <source>
        <dbReference type="Proteomes" id="UP000027222"/>
    </source>
</evidence>
<reference evidence="3" key="1">
    <citation type="journal article" date="2014" name="Proc. Natl. Acad. Sci. U.S.A.">
        <title>Extensive sampling of basidiomycete genomes demonstrates inadequacy of the white-rot/brown-rot paradigm for wood decay fungi.</title>
        <authorList>
            <person name="Riley R."/>
            <person name="Salamov A.A."/>
            <person name="Brown D.W."/>
            <person name="Nagy L.G."/>
            <person name="Floudas D."/>
            <person name="Held B.W."/>
            <person name="Levasseur A."/>
            <person name="Lombard V."/>
            <person name="Morin E."/>
            <person name="Otillar R."/>
            <person name="Lindquist E.A."/>
            <person name="Sun H."/>
            <person name="LaButti K.M."/>
            <person name="Schmutz J."/>
            <person name="Jabbour D."/>
            <person name="Luo H."/>
            <person name="Baker S.E."/>
            <person name="Pisabarro A.G."/>
            <person name="Walton J.D."/>
            <person name="Blanchette R.A."/>
            <person name="Henrissat B."/>
            <person name="Martin F."/>
            <person name="Cullen D."/>
            <person name="Hibbett D.S."/>
            <person name="Grigoriev I.V."/>
        </authorList>
    </citation>
    <scope>NUCLEOTIDE SEQUENCE [LARGE SCALE GENOMIC DNA]</scope>
    <source>
        <strain evidence="3">CBS 339.88</strain>
    </source>
</reference>
<gene>
    <name evidence="2" type="ORF">GALMADRAFT_138825</name>
</gene>
<name>A0A067T3P9_GALM3</name>
<dbReference type="EMBL" id="KL142376">
    <property type="protein sequence ID" value="KDR77766.1"/>
    <property type="molecule type" value="Genomic_DNA"/>
</dbReference>
<proteinExistence type="predicted"/>
<feature type="region of interest" description="Disordered" evidence="1">
    <location>
        <begin position="147"/>
        <end position="166"/>
    </location>
</feature>
<keyword evidence="3" id="KW-1185">Reference proteome</keyword>
<dbReference type="AlphaFoldDB" id="A0A067T3P9"/>
<dbReference type="Proteomes" id="UP000027222">
    <property type="component" value="Unassembled WGS sequence"/>
</dbReference>
<sequence>MTPLYWTALAGMLQHLRYKKKWNLLIVPDPREFNGYKLISERGKSRFFLNTTSVWKVEFRFHIVLPTSMPQIQALAPAGETPKNANHHPVRTIRVVDTYCTDRGRNVVDVLIEILEEFPRFDLQSEKGVEQAIDHITEAVGKVGTTQKLDDPLLGGLNKSSDDDED</sequence>
<evidence type="ECO:0000256" key="1">
    <source>
        <dbReference type="SAM" id="MobiDB-lite"/>
    </source>
</evidence>
<organism evidence="2 3">
    <name type="scientific">Galerina marginata (strain CBS 339.88)</name>
    <dbReference type="NCBI Taxonomy" id="685588"/>
    <lineage>
        <taxon>Eukaryota</taxon>
        <taxon>Fungi</taxon>
        <taxon>Dikarya</taxon>
        <taxon>Basidiomycota</taxon>
        <taxon>Agaricomycotina</taxon>
        <taxon>Agaricomycetes</taxon>
        <taxon>Agaricomycetidae</taxon>
        <taxon>Agaricales</taxon>
        <taxon>Agaricineae</taxon>
        <taxon>Strophariaceae</taxon>
        <taxon>Galerina</taxon>
    </lineage>
</organism>
<accession>A0A067T3P9</accession>
<dbReference type="HOGENOM" id="CLU_1619134_0_0_1"/>
<evidence type="ECO:0000313" key="2">
    <source>
        <dbReference type="EMBL" id="KDR77766.1"/>
    </source>
</evidence>